<dbReference type="PANTHER" id="PTHR10799">
    <property type="entry name" value="SNF2/RAD54 HELICASE FAMILY"/>
    <property type="match status" value="1"/>
</dbReference>
<evidence type="ECO:0000313" key="4">
    <source>
        <dbReference type="EMBL" id="MXY35093.1"/>
    </source>
</evidence>
<reference evidence="4" key="1">
    <citation type="submission" date="2019-09" db="EMBL/GenBank/DDBJ databases">
        <title>Characterisation of the sponge microbiome using genome-centric metagenomics.</title>
        <authorList>
            <person name="Engelberts J.P."/>
            <person name="Robbins S.J."/>
            <person name="De Goeij J.M."/>
            <person name="Aranda M."/>
            <person name="Bell S.C."/>
            <person name="Webster N.S."/>
        </authorList>
    </citation>
    <scope>NUCLEOTIDE SEQUENCE</scope>
    <source>
        <strain evidence="4">SB0664_bin_43</strain>
    </source>
</reference>
<dbReference type="CDD" id="cd17919">
    <property type="entry name" value="DEXHc_Snf"/>
    <property type="match status" value="1"/>
</dbReference>
<dbReference type="InterPro" id="IPR049730">
    <property type="entry name" value="SNF2/RAD54-like_C"/>
</dbReference>
<keyword evidence="4" id="KW-0547">Nucleotide-binding</keyword>
<organism evidence="4">
    <name type="scientific">Boseongicola sp. SB0664_bin_43</name>
    <dbReference type="NCBI Taxonomy" id="2604844"/>
    <lineage>
        <taxon>Bacteria</taxon>
        <taxon>Pseudomonadati</taxon>
        <taxon>Pseudomonadota</taxon>
        <taxon>Alphaproteobacteria</taxon>
        <taxon>Rhodobacterales</taxon>
        <taxon>Paracoccaceae</taxon>
        <taxon>Boseongicola</taxon>
    </lineage>
</organism>
<keyword evidence="4" id="KW-0347">Helicase</keyword>
<dbReference type="Gene3D" id="3.40.50.300">
    <property type="entry name" value="P-loop containing nucleotide triphosphate hydrolases"/>
    <property type="match status" value="1"/>
</dbReference>
<name>A0A6B0Y537_9RHOB</name>
<dbReference type="Pfam" id="PF00271">
    <property type="entry name" value="Helicase_C"/>
    <property type="match status" value="1"/>
</dbReference>
<dbReference type="SUPFAM" id="SSF52540">
    <property type="entry name" value="P-loop containing nucleoside triphosphate hydrolases"/>
    <property type="match status" value="2"/>
</dbReference>
<evidence type="ECO:0000256" key="1">
    <source>
        <dbReference type="ARBA" id="ARBA00022801"/>
    </source>
</evidence>
<dbReference type="PROSITE" id="PS51192">
    <property type="entry name" value="HELICASE_ATP_BIND_1"/>
    <property type="match status" value="1"/>
</dbReference>
<dbReference type="CDD" id="cd18793">
    <property type="entry name" value="SF2_C_SNF"/>
    <property type="match status" value="1"/>
</dbReference>
<gene>
    <name evidence="4" type="ORF">F4Y60_13635</name>
</gene>
<accession>A0A6B0Y537</accession>
<protein>
    <submittedName>
        <fullName evidence="4">DEAD/DEAH box helicase</fullName>
    </submittedName>
</protein>
<dbReference type="SMART" id="SM00490">
    <property type="entry name" value="HELICc"/>
    <property type="match status" value="1"/>
</dbReference>
<dbReference type="PROSITE" id="PS51194">
    <property type="entry name" value="HELICASE_CTER"/>
    <property type="match status" value="1"/>
</dbReference>
<feature type="domain" description="Helicase ATP-binding" evidence="2">
    <location>
        <begin position="29"/>
        <end position="190"/>
    </location>
</feature>
<dbReference type="Gene3D" id="3.40.50.10810">
    <property type="entry name" value="Tandem AAA-ATPase domain"/>
    <property type="match status" value="1"/>
</dbReference>
<dbReference type="InterPro" id="IPR000330">
    <property type="entry name" value="SNF2_N"/>
</dbReference>
<proteinExistence type="predicted"/>
<comment type="caution">
    <text evidence="4">The sequence shown here is derived from an EMBL/GenBank/DDBJ whole genome shotgun (WGS) entry which is preliminary data.</text>
</comment>
<dbReference type="GO" id="GO:0016787">
    <property type="term" value="F:hydrolase activity"/>
    <property type="evidence" value="ECO:0007669"/>
    <property type="project" value="UniProtKB-KW"/>
</dbReference>
<dbReference type="InterPro" id="IPR027417">
    <property type="entry name" value="P-loop_NTPase"/>
</dbReference>
<evidence type="ECO:0000259" key="3">
    <source>
        <dbReference type="PROSITE" id="PS51194"/>
    </source>
</evidence>
<keyword evidence="1" id="KW-0378">Hydrolase</keyword>
<dbReference type="EMBL" id="VXRY01000562">
    <property type="protein sequence ID" value="MXY35093.1"/>
    <property type="molecule type" value="Genomic_DNA"/>
</dbReference>
<dbReference type="SMART" id="SM00487">
    <property type="entry name" value="DEXDc"/>
    <property type="match status" value="1"/>
</dbReference>
<dbReference type="InterPro" id="IPR001650">
    <property type="entry name" value="Helicase_C-like"/>
</dbReference>
<dbReference type="InterPro" id="IPR038718">
    <property type="entry name" value="SNF2-like_sf"/>
</dbReference>
<evidence type="ECO:0000259" key="2">
    <source>
        <dbReference type="PROSITE" id="PS51192"/>
    </source>
</evidence>
<feature type="non-terminal residue" evidence="4">
    <location>
        <position position="443"/>
    </location>
</feature>
<dbReference type="GO" id="GO:0004386">
    <property type="term" value="F:helicase activity"/>
    <property type="evidence" value="ECO:0007669"/>
    <property type="project" value="UniProtKB-KW"/>
</dbReference>
<dbReference type="AlphaFoldDB" id="A0A6B0Y537"/>
<feature type="domain" description="Helicase C-terminal" evidence="3">
    <location>
        <begin position="286"/>
        <end position="443"/>
    </location>
</feature>
<sequence>MPNTIELRRLAENQLGVPATLHSYQWEGVAFLYRSHSALLADEMGLGKTVQTSVALALLLNGQSEIRRVLIVAPASLTINWMMELSTWAPSVTARRVQGPSREREAFYLLPIPVLVSSYEQIRFDGLDRIPSDTFDLVILDEAQRIKNRDSTTALACRLLPRKRAWALSATPLENNENDIVSILSFLDPSVGRDLPNSYLAEKLESMMLRRRKFGVRAELPPVIFQDLKLELSAPQRTRYDELWVNRAQTISKDSSDGYISTALLGLITRLKIICNFDAPANASSKLDALKTISEGAGNSARILVFSQFVETLRWISDRIELPHDLLTGSMSLAERQVAMDRFRTEAAPRGLLVSLRAGGVGLNLGEATHVVIFDRWWNPAVEVQAIYRAHRFDREEPLHVIRFLVADSIEERIKKILEQKECLFDEIIESAETRTYRFTKEE</sequence>
<dbReference type="InterPro" id="IPR014001">
    <property type="entry name" value="Helicase_ATP-bd"/>
</dbReference>
<dbReference type="Pfam" id="PF00176">
    <property type="entry name" value="SNF2-rel_dom"/>
    <property type="match status" value="1"/>
</dbReference>
<keyword evidence="4" id="KW-0067">ATP-binding</keyword>
<dbReference type="GO" id="GO:0005524">
    <property type="term" value="F:ATP binding"/>
    <property type="evidence" value="ECO:0007669"/>
    <property type="project" value="InterPro"/>
</dbReference>